<dbReference type="Proteomes" id="UP000707451">
    <property type="component" value="Unassembled WGS sequence"/>
</dbReference>
<proteinExistence type="predicted"/>
<organism evidence="2 3">
    <name type="scientific">Linnemannia hyalina</name>
    <dbReference type="NCBI Taxonomy" id="64524"/>
    <lineage>
        <taxon>Eukaryota</taxon>
        <taxon>Fungi</taxon>
        <taxon>Fungi incertae sedis</taxon>
        <taxon>Mucoromycota</taxon>
        <taxon>Mortierellomycotina</taxon>
        <taxon>Mortierellomycetes</taxon>
        <taxon>Mortierellales</taxon>
        <taxon>Mortierellaceae</taxon>
        <taxon>Linnemannia</taxon>
    </lineage>
</organism>
<feature type="domain" description="FIST" evidence="1">
    <location>
        <begin position="223"/>
        <end position="333"/>
    </location>
</feature>
<dbReference type="OrthoDB" id="10251508at2759"/>
<evidence type="ECO:0000313" key="2">
    <source>
        <dbReference type="EMBL" id="KAG9066960.1"/>
    </source>
</evidence>
<protein>
    <recommendedName>
        <fullName evidence="1">FIST domain-containing protein</fullName>
    </recommendedName>
</protein>
<dbReference type="EMBL" id="JAHRHY010000009">
    <property type="protein sequence ID" value="KAG9066960.1"/>
    <property type="molecule type" value="Genomic_DNA"/>
</dbReference>
<evidence type="ECO:0000259" key="1">
    <source>
        <dbReference type="Pfam" id="PF08495"/>
    </source>
</evidence>
<dbReference type="Pfam" id="PF08495">
    <property type="entry name" value="FIST"/>
    <property type="match status" value="1"/>
</dbReference>
<dbReference type="AlphaFoldDB" id="A0A9P7XTB6"/>
<accession>A0A9P7XTB6</accession>
<dbReference type="InterPro" id="IPR013702">
    <property type="entry name" value="FIST_domain_N"/>
</dbReference>
<reference evidence="2" key="1">
    <citation type="submission" date="2021-06" db="EMBL/GenBank/DDBJ databases">
        <title>Genome Sequence of Mortierella hyaline Strain SCG-10, a Cold-Adapted, Nitrate-Reducing Fungus Isolated from Soil in Minnesota, USA.</title>
        <authorList>
            <person name="Aldossari N."/>
        </authorList>
    </citation>
    <scope>NUCLEOTIDE SEQUENCE</scope>
    <source>
        <strain evidence="2">SCG-10</strain>
    </source>
</reference>
<evidence type="ECO:0000313" key="3">
    <source>
        <dbReference type="Proteomes" id="UP000707451"/>
    </source>
</evidence>
<sequence>MHLSRSFTKVVPFATTTTTTTTCRAAGTALFTRTTTALGHRLNQKTLWTAATSSHPDLATALSQCLSSSSTSSPVTTKTTDSNKKSGVTIILASRSYPGSDLLTLPSKIPDHISQSRHILGAVVDRVPTPSGHGVSTLTLTPATAANAASDRLVDCQPFYLSGAESRRKRLKEKSVGKWARSQDIEERSLDTADAWSSFKSISIGRNQVQVPAAALPPSSSAASASGSNDTDQDIMMISDMEVHQFLEALDSANPAASKVGLMASSTPFITGRPVTMFYDGQLVQDGVLGVSILKRPAAKQETTNVTYPSMSPLGPAMQITRCRGNIILELDESNATRLLLDRLQSTTLTKDKEYFLATGEPTTATSESPAQVDMSKATVYKITGGDPSKGNMAVDTVHDLQIGQWVQFIHHGQAQDHGHIDNDLASSDIQTGKLIARGATTMRFTATDPNNTIEELESVGSNAHHYENDTSASAQQPRFGGSSENGFIVGQPNQGTWVCAVTDSILRHTL</sequence>
<gene>
    <name evidence="2" type="ORF">KI688_012872</name>
</gene>
<keyword evidence="3" id="KW-1185">Reference proteome</keyword>
<comment type="caution">
    <text evidence="2">The sequence shown here is derived from an EMBL/GenBank/DDBJ whole genome shotgun (WGS) entry which is preliminary data.</text>
</comment>
<name>A0A9P7XTB6_9FUNG</name>